<evidence type="ECO:0000256" key="11">
    <source>
        <dbReference type="ARBA" id="ARBA00031871"/>
    </source>
</evidence>
<keyword evidence="15" id="KW-1185">Reference proteome</keyword>
<comment type="caution">
    <text evidence="14">The sequence shown here is derived from an EMBL/GenBank/DDBJ whole genome shotgun (WGS) entry which is preliminary data.</text>
</comment>
<comment type="catalytic activity">
    <reaction evidence="12">
        <text>FMN + ATP + H(+) = FAD + diphosphate</text>
        <dbReference type="Rhea" id="RHEA:17237"/>
        <dbReference type="ChEBI" id="CHEBI:15378"/>
        <dbReference type="ChEBI" id="CHEBI:30616"/>
        <dbReference type="ChEBI" id="CHEBI:33019"/>
        <dbReference type="ChEBI" id="CHEBI:57692"/>
        <dbReference type="ChEBI" id="CHEBI:58210"/>
        <dbReference type="EC" id="2.7.7.2"/>
    </reaction>
</comment>
<keyword evidence="6" id="KW-0548">Nucleotidyltransferase</keyword>
<evidence type="ECO:0000256" key="3">
    <source>
        <dbReference type="ARBA" id="ARBA00022630"/>
    </source>
</evidence>
<evidence type="ECO:0000256" key="10">
    <source>
        <dbReference type="ARBA" id="ARBA00031145"/>
    </source>
</evidence>
<organism evidence="14 15">
    <name type="scientific">Acanthoscelides obtectus</name>
    <name type="common">Bean weevil</name>
    <name type="synonym">Bruchus obtectus</name>
    <dbReference type="NCBI Taxonomy" id="200917"/>
    <lineage>
        <taxon>Eukaryota</taxon>
        <taxon>Metazoa</taxon>
        <taxon>Ecdysozoa</taxon>
        <taxon>Arthropoda</taxon>
        <taxon>Hexapoda</taxon>
        <taxon>Insecta</taxon>
        <taxon>Pterygota</taxon>
        <taxon>Neoptera</taxon>
        <taxon>Endopterygota</taxon>
        <taxon>Coleoptera</taxon>
        <taxon>Polyphaga</taxon>
        <taxon>Cucujiformia</taxon>
        <taxon>Chrysomeloidea</taxon>
        <taxon>Chrysomelidae</taxon>
        <taxon>Bruchinae</taxon>
        <taxon>Bruchini</taxon>
        <taxon>Acanthoscelides</taxon>
    </lineage>
</organism>
<dbReference type="EC" id="2.7.7.2" evidence="2"/>
<dbReference type="PANTHER" id="PTHR23293">
    <property type="entry name" value="FAD SYNTHETASE-RELATED FMN ADENYLYLTRANSFERASE"/>
    <property type="match status" value="1"/>
</dbReference>
<proteinExistence type="predicted"/>
<evidence type="ECO:0000256" key="5">
    <source>
        <dbReference type="ARBA" id="ARBA00022679"/>
    </source>
</evidence>
<feature type="domain" description="Phosphoadenosine phosphosulphate reductase" evidence="13">
    <location>
        <begin position="266"/>
        <end position="422"/>
    </location>
</feature>
<dbReference type="GO" id="GO:0005524">
    <property type="term" value="F:ATP binding"/>
    <property type="evidence" value="ECO:0007669"/>
    <property type="project" value="UniProtKB-KW"/>
</dbReference>
<dbReference type="PANTHER" id="PTHR23293:SF9">
    <property type="entry name" value="FAD SYNTHASE"/>
    <property type="match status" value="1"/>
</dbReference>
<evidence type="ECO:0000256" key="4">
    <source>
        <dbReference type="ARBA" id="ARBA00022643"/>
    </source>
</evidence>
<dbReference type="Proteomes" id="UP001152888">
    <property type="component" value="Unassembled WGS sequence"/>
</dbReference>
<dbReference type="OrthoDB" id="270728at2759"/>
<dbReference type="AlphaFoldDB" id="A0A9P0Q516"/>
<protein>
    <recommendedName>
        <fullName evidence="2">FAD synthase</fullName>
        <ecNumber evidence="2">2.7.7.2</ecNumber>
    </recommendedName>
    <alternativeName>
        <fullName evidence="10">FAD pyrophosphorylase</fullName>
    </alternativeName>
    <alternativeName>
        <fullName evidence="11">FMN adenylyltransferase</fullName>
    </alternativeName>
</protein>
<keyword evidence="8" id="KW-0274">FAD</keyword>
<accession>A0A9P0Q516</accession>
<evidence type="ECO:0000313" key="15">
    <source>
        <dbReference type="Proteomes" id="UP001152888"/>
    </source>
</evidence>
<evidence type="ECO:0000256" key="7">
    <source>
        <dbReference type="ARBA" id="ARBA00022741"/>
    </source>
</evidence>
<keyword evidence="7" id="KW-0547">Nucleotide-binding</keyword>
<dbReference type="EMBL" id="CAKOFQ010008018">
    <property type="protein sequence ID" value="CAH2010898.1"/>
    <property type="molecule type" value="Genomic_DNA"/>
</dbReference>
<reference evidence="14" key="1">
    <citation type="submission" date="2022-03" db="EMBL/GenBank/DDBJ databases">
        <authorList>
            <person name="Sayadi A."/>
        </authorList>
    </citation>
    <scope>NUCLEOTIDE SEQUENCE</scope>
</reference>
<dbReference type="Pfam" id="PF01507">
    <property type="entry name" value="PAPS_reduct"/>
    <property type="match status" value="1"/>
</dbReference>
<evidence type="ECO:0000256" key="9">
    <source>
        <dbReference type="ARBA" id="ARBA00022840"/>
    </source>
</evidence>
<dbReference type="GO" id="GO:0006747">
    <property type="term" value="P:FAD biosynthetic process"/>
    <property type="evidence" value="ECO:0007669"/>
    <property type="project" value="TreeGrafter"/>
</dbReference>
<keyword evidence="9" id="KW-0067">ATP-binding</keyword>
<keyword evidence="4" id="KW-0288">FMN</keyword>
<evidence type="ECO:0000256" key="2">
    <source>
        <dbReference type="ARBA" id="ARBA00012393"/>
    </source>
</evidence>
<evidence type="ECO:0000256" key="12">
    <source>
        <dbReference type="ARBA" id="ARBA00049494"/>
    </source>
</evidence>
<dbReference type="SUPFAM" id="SSF52402">
    <property type="entry name" value="Adenine nucleotide alpha hydrolases-like"/>
    <property type="match status" value="1"/>
</dbReference>
<dbReference type="InterPro" id="IPR014729">
    <property type="entry name" value="Rossmann-like_a/b/a_fold"/>
</dbReference>
<evidence type="ECO:0000259" key="13">
    <source>
        <dbReference type="Pfam" id="PF01507"/>
    </source>
</evidence>
<evidence type="ECO:0000256" key="6">
    <source>
        <dbReference type="ARBA" id="ARBA00022695"/>
    </source>
</evidence>
<dbReference type="GO" id="GO:0003919">
    <property type="term" value="F:FMN adenylyltransferase activity"/>
    <property type="evidence" value="ECO:0007669"/>
    <property type="project" value="UniProtKB-EC"/>
</dbReference>
<comment type="pathway">
    <text evidence="1">Cofactor biosynthesis; FAD biosynthesis; FAD from FMN: step 1/1.</text>
</comment>
<dbReference type="CDD" id="cd23948">
    <property type="entry name" value="FAD_synthase"/>
    <property type="match status" value="1"/>
</dbReference>
<dbReference type="Gene3D" id="3.40.50.620">
    <property type="entry name" value="HUPs"/>
    <property type="match status" value="1"/>
</dbReference>
<keyword evidence="3" id="KW-0285">Flavoprotein</keyword>
<dbReference type="InterPro" id="IPR002500">
    <property type="entry name" value="PAPS_reduct_dom"/>
</dbReference>
<evidence type="ECO:0000256" key="8">
    <source>
        <dbReference type="ARBA" id="ARBA00022827"/>
    </source>
</evidence>
<name>A0A9P0Q516_ACAOB</name>
<gene>
    <name evidence="14" type="ORF">ACAOBT_LOCUS31859</name>
</gene>
<evidence type="ECO:0000313" key="14">
    <source>
        <dbReference type="EMBL" id="CAH2010898.1"/>
    </source>
</evidence>
<evidence type="ECO:0000256" key="1">
    <source>
        <dbReference type="ARBA" id="ARBA00004726"/>
    </source>
</evidence>
<keyword evidence="5" id="KW-0808">Transferase</keyword>
<sequence length="461" mass="53453">MNTVGILYVVNACDEKRHEKPSDDTVEYLTNELKSLNYTVEDIEIVKQKEQLISSTLQRFSAQFDVTIVISYVSSTSLFEALVKIMGADRVNGGKLCNLYDGTVSNCNLPAGVKLLSVDSLELPVVYFQRIFILNGEFLEYQFTKVVKDRLKVYKQIPSYSKVIKIKNHTNSNHSIESILNQLKTYINSGVAVKNYDSEIRIGSTFFENIVECTETLKKQLNEVDIQFEEHVGEDFSEIYESREAHIRQAIENIEECLRKYGPENVFVSFNGGKDCTVLLHLYYIVLKYKYPEFKEPIYCSYVKNSNVFPEQTEFIRQCKVYFNLAIEESSTVNMKEHLEHILKARPNLKACLMGTRRTDPYSEKLNIFELTDPDWPRIMRVSPLLDWHYSDIWDYLLFYKVPYCKLYDYGYTSLGDASSTNKNPALKCVNVKIGRCVYLPAYKLLNESKERIGRNKTVYD</sequence>